<evidence type="ECO:0000313" key="9">
    <source>
        <dbReference type="Proteomes" id="UP000824231"/>
    </source>
</evidence>
<organism evidence="8 9">
    <name type="scientific">Candidatus Limosilactobacillus merdigallinarum</name>
    <dbReference type="NCBI Taxonomy" id="2838652"/>
    <lineage>
        <taxon>Bacteria</taxon>
        <taxon>Bacillati</taxon>
        <taxon>Bacillota</taxon>
        <taxon>Bacilli</taxon>
        <taxon>Lactobacillales</taxon>
        <taxon>Lactobacillaceae</taxon>
        <taxon>Limosilactobacillus</taxon>
    </lineage>
</organism>
<feature type="transmembrane region" description="Helical" evidence="6">
    <location>
        <begin position="272"/>
        <end position="293"/>
    </location>
</feature>
<dbReference type="GO" id="GO:0022857">
    <property type="term" value="F:transmembrane transporter activity"/>
    <property type="evidence" value="ECO:0007669"/>
    <property type="project" value="InterPro"/>
</dbReference>
<evidence type="ECO:0000259" key="7">
    <source>
        <dbReference type="PROSITE" id="PS50850"/>
    </source>
</evidence>
<feature type="transmembrane region" description="Helical" evidence="6">
    <location>
        <begin position="405"/>
        <end position="421"/>
    </location>
</feature>
<protein>
    <submittedName>
        <fullName evidence="8">MFS transporter</fullName>
    </submittedName>
</protein>
<feature type="transmembrane region" description="Helical" evidence="6">
    <location>
        <begin position="357"/>
        <end position="376"/>
    </location>
</feature>
<keyword evidence="2" id="KW-0813">Transport</keyword>
<dbReference type="InterPro" id="IPR020846">
    <property type="entry name" value="MFS_dom"/>
</dbReference>
<dbReference type="PRINTS" id="PR01036">
    <property type="entry name" value="TCRTETB"/>
</dbReference>
<evidence type="ECO:0000313" key="8">
    <source>
        <dbReference type="EMBL" id="HIX34919.1"/>
    </source>
</evidence>
<evidence type="ECO:0000256" key="1">
    <source>
        <dbReference type="ARBA" id="ARBA00004651"/>
    </source>
</evidence>
<dbReference type="PANTHER" id="PTHR42718">
    <property type="entry name" value="MAJOR FACILITATOR SUPERFAMILY MULTIDRUG TRANSPORTER MFSC"/>
    <property type="match status" value="1"/>
</dbReference>
<dbReference type="GO" id="GO:0005886">
    <property type="term" value="C:plasma membrane"/>
    <property type="evidence" value="ECO:0007669"/>
    <property type="project" value="UniProtKB-SubCell"/>
</dbReference>
<evidence type="ECO:0000256" key="6">
    <source>
        <dbReference type="SAM" id="Phobius"/>
    </source>
</evidence>
<proteinExistence type="predicted"/>
<feature type="transmembrane region" description="Helical" evidence="6">
    <location>
        <begin position="169"/>
        <end position="189"/>
    </location>
</feature>
<evidence type="ECO:0000256" key="4">
    <source>
        <dbReference type="ARBA" id="ARBA00022989"/>
    </source>
</evidence>
<sequence>MSEDKHTIGGRVYAAIFAVALLSFMGIMTETATSVTYPELSTQFHISLDTTQWITAGYLLMVTIVMGTTAYLLKQVAAKKLQALAVCAFIIGDVVCALANSFPMLMIGRLVQAMATGLATPTMFHLIFTKVPREKLGEMTGLAAMVISLAPALGPTYGGLISTNMSWQVIFWLILPFAFVSLIMGQAFIDSEPTQKGAEPFSYASFISLALAMFVWIDALSMIGKYGFTGRFWIMLLIAIALFAFFIYLNIHDKSQLVDLSIFHFPAVSMDGLTYFNLQFMNIGISLVIPVYAQYVLKANAFIAGLILLPGTIVGAIVSPLAGHIADQHGFRMPVMIGNVLLVLGALLFWACQDQLTPFLLMLFFLVLRTGFNFTFSNTISNASVQVPTQNTADVSSIFNMTQQFAGATGVVFLASLMAIFQNRGTGSMAQRTYNGGRVDFIIMIILAVITFAISVINYGRQARQHN</sequence>
<evidence type="ECO:0000256" key="3">
    <source>
        <dbReference type="ARBA" id="ARBA00022692"/>
    </source>
</evidence>
<dbReference type="Gene3D" id="1.20.1720.10">
    <property type="entry name" value="Multidrug resistance protein D"/>
    <property type="match status" value="1"/>
</dbReference>
<comment type="subcellular location">
    <subcellularLocation>
        <location evidence="1">Cell membrane</location>
        <topology evidence="1">Multi-pass membrane protein</topology>
    </subcellularLocation>
</comment>
<dbReference type="PROSITE" id="PS50850">
    <property type="entry name" value="MFS"/>
    <property type="match status" value="1"/>
</dbReference>
<feature type="transmembrane region" description="Helical" evidence="6">
    <location>
        <begin position="53"/>
        <end position="73"/>
    </location>
</feature>
<dbReference type="Gene3D" id="1.20.1250.20">
    <property type="entry name" value="MFS general substrate transporter like domains"/>
    <property type="match status" value="1"/>
</dbReference>
<dbReference type="InterPro" id="IPR036259">
    <property type="entry name" value="MFS_trans_sf"/>
</dbReference>
<dbReference type="InterPro" id="IPR011701">
    <property type="entry name" value="MFS"/>
</dbReference>
<keyword evidence="5 6" id="KW-0472">Membrane</keyword>
<accession>A0A9D1VGP7</accession>
<gene>
    <name evidence="8" type="ORF">H9856_00660</name>
</gene>
<feature type="transmembrane region" description="Helical" evidence="6">
    <location>
        <begin position="201"/>
        <end position="220"/>
    </location>
</feature>
<keyword evidence="3 6" id="KW-0812">Transmembrane</keyword>
<dbReference type="SUPFAM" id="SSF103473">
    <property type="entry name" value="MFS general substrate transporter"/>
    <property type="match status" value="1"/>
</dbReference>
<evidence type="ECO:0000256" key="2">
    <source>
        <dbReference type="ARBA" id="ARBA00022448"/>
    </source>
</evidence>
<feature type="transmembrane region" description="Helical" evidence="6">
    <location>
        <begin position="232"/>
        <end position="251"/>
    </location>
</feature>
<name>A0A9D1VGP7_9LACO</name>
<feature type="transmembrane region" description="Helical" evidence="6">
    <location>
        <begin position="85"/>
        <end position="104"/>
    </location>
</feature>
<dbReference type="Pfam" id="PF07690">
    <property type="entry name" value="MFS_1"/>
    <property type="match status" value="1"/>
</dbReference>
<evidence type="ECO:0000256" key="5">
    <source>
        <dbReference type="ARBA" id="ARBA00023136"/>
    </source>
</evidence>
<feature type="transmembrane region" description="Helical" evidence="6">
    <location>
        <begin position="299"/>
        <end position="321"/>
    </location>
</feature>
<feature type="transmembrane region" description="Helical" evidence="6">
    <location>
        <begin position="441"/>
        <end position="460"/>
    </location>
</feature>
<comment type="caution">
    <text evidence="8">The sequence shown here is derived from an EMBL/GenBank/DDBJ whole genome shotgun (WGS) entry which is preliminary data.</text>
</comment>
<keyword evidence="4 6" id="KW-1133">Transmembrane helix</keyword>
<reference evidence="8" key="1">
    <citation type="journal article" date="2021" name="PeerJ">
        <title>Extensive microbial diversity within the chicken gut microbiome revealed by metagenomics and culture.</title>
        <authorList>
            <person name="Gilroy R."/>
            <person name="Ravi A."/>
            <person name="Getino M."/>
            <person name="Pursley I."/>
            <person name="Horton D.L."/>
            <person name="Alikhan N.F."/>
            <person name="Baker D."/>
            <person name="Gharbi K."/>
            <person name="Hall N."/>
            <person name="Watson M."/>
            <person name="Adriaenssens E.M."/>
            <person name="Foster-Nyarko E."/>
            <person name="Jarju S."/>
            <person name="Secka A."/>
            <person name="Antonio M."/>
            <person name="Oren A."/>
            <person name="Chaudhuri R.R."/>
            <person name="La Ragione R."/>
            <person name="Hildebrand F."/>
            <person name="Pallen M.J."/>
        </authorList>
    </citation>
    <scope>NUCLEOTIDE SEQUENCE</scope>
    <source>
        <strain evidence="8">ChiSxjej3B15-572</strain>
    </source>
</reference>
<dbReference type="AlphaFoldDB" id="A0A9D1VGP7"/>
<reference evidence="8" key="2">
    <citation type="submission" date="2021-04" db="EMBL/GenBank/DDBJ databases">
        <authorList>
            <person name="Gilroy R."/>
        </authorList>
    </citation>
    <scope>NUCLEOTIDE SEQUENCE</scope>
    <source>
        <strain evidence="8">ChiSxjej3B15-572</strain>
    </source>
</reference>
<feature type="transmembrane region" description="Helical" evidence="6">
    <location>
        <begin position="12"/>
        <end position="33"/>
    </location>
</feature>
<dbReference type="PANTHER" id="PTHR42718:SF9">
    <property type="entry name" value="MAJOR FACILITATOR SUPERFAMILY MULTIDRUG TRANSPORTER MFSC"/>
    <property type="match status" value="1"/>
</dbReference>
<dbReference type="EMBL" id="DXFH01000001">
    <property type="protein sequence ID" value="HIX34919.1"/>
    <property type="molecule type" value="Genomic_DNA"/>
</dbReference>
<feature type="domain" description="Major facilitator superfamily (MFS) profile" evidence="7">
    <location>
        <begin position="15"/>
        <end position="463"/>
    </location>
</feature>
<feature type="transmembrane region" description="Helical" evidence="6">
    <location>
        <begin position="140"/>
        <end position="157"/>
    </location>
</feature>
<feature type="transmembrane region" description="Helical" evidence="6">
    <location>
        <begin position="333"/>
        <end position="351"/>
    </location>
</feature>
<dbReference type="Proteomes" id="UP000824231">
    <property type="component" value="Unassembled WGS sequence"/>
</dbReference>